<dbReference type="InterPro" id="IPR011050">
    <property type="entry name" value="Pectin_lyase_fold/virulence"/>
</dbReference>
<comment type="similarity">
    <text evidence="2 9">Belongs to the glycosyl hydrolase 28 family.</text>
</comment>
<keyword evidence="4" id="KW-0964">Secreted</keyword>
<dbReference type="PANTHER" id="PTHR31375">
    <property type="match status" value="1"/>
</dbReference>
<organism evidence="11 12">
    <name type="scientific">Thlaspi arvense</name>
    <name type="common">Field penny-cress</name>
    <dbReference type="NCBI Taxonomy" id="13288"/>
    <lineage>
        <taxon>Eukaryota</taxon>
        <taxon>Viridiplantae</taxon>
        <taxon>Streptophyta</taxon>
        <taxon>Embryophyta</taxon>
        <taxon>Tracheophyta</taxon>
        <taxon>Spermatophyta</taxon>
        <taxon>Magnoliopsida</taxon>
        <taxon>eudicotyledons</taxon>
        <taxon>Gunneridae</taxon>
        <taxon>Pentapetalae</taxon>
        <taxon>rosids</taxon>
        <taxon>malvids</taxon>
        <taxon>Brassicales</taxon>
        <taxon>Brassicaceae</taxon>
        <taxon>Thlaspideae</taxon>
        <taxon>Thlaspi</taxon>
    </lineage>
</organism>
<evidence type="ECO:0000256" key="9">
    <source>
        <dbReference type="RuleBase" id="RU361169"/>
    </source>
</evidence>
<dbReference type="InterPro" id="IPR006626">
    <property type="entry name" value="PbH1"/>
</dbReference>
<dbReference type="GO" id="GO:0005975">
    <property type="term" value="P:carbohydrate metabolic process"/>
    <property type="evidence" value="ECO:0007669"/>
    <property type="project" value="InterPro"/>
</dbReference>
<gene>
    <name evidence="11" type="ORF">TAV2_LOCUS7485</name>
</gene>
<evidence type="ECO:0000256" key="4">
    <source>
        <dbReference type="ARBA" id="ARBA00022525"/>
    </source>
</evidence>
<feature type="active site" evidence="8">
    <location>
        <position position="237"/>
    </location>
</feature>
<dbReference type="SMART" id="SM00710">
    <property type="entry name" value="PbH1"/>
    <property type="match status" value="5"/>
</dbReference>
<evidence type="ECO:0000256" key="7">
    <source>
        <dbReference type="ARBA" id="ARBA00023316"/>
    </source>
</evidence>
<dbReference type="AlphaFoldDB" id="A0AAU9RR67"/>
<accession>A0AAU9RR67</accession>
<keyword evidence="6 9" id="KW-0326">Glycosidase</keyword>
<proteinExistence type="inferred from homology"/>
<sequence>EIMHVVFVLTILCFGLANGQIYDVLKFGAKGDGTTDDSEAFVEAWKAMCSCGGGNKTLLIPSNNIFLLQPLVFQGPCKSPSVQVQFDGNIVAPINKAAWSDSKANAWVAFSGIIGLRVTGSGTINGRGSSFWKPKLSATQRPTQLHFQGCNNLQITGITSVNSPKNHISISNCKNVVITKIKLVAPDLSPNTDGVDISGSSNVNIFDTIIGTGDDCVAINTGSINIYITRMFCGPGHGISVGSLGRNGEESEVENVLVTDCTFNKTDNGARIKTWPNGKGYARNIAFKNINLIDTKNPIIINQNYIDKGRILDVEKSAVAISNVTFTDIHGTSQLDEIVKIDCSKVTYCKNIILDQIDITTVNGKKPIVECNNVYGKSSNGNEIDGCFMQQ</sequence>
<name>A0AAU9RR67_THLAR</name>
<evidence type="ECO:0000256" key="8">
    <source>
        <dbReference type="PROSITE-ProRule" id="PRU10052"/>
    </source>
</evidence>
<keyword evidence="10" id="KW-0732">Signal</keyword>
<feature type="non-terminal residue" evidence="11">
    <location>
        <position position="1"/>
    </location>
</feature>
<keyword evidence="5 9" id="KW-0378">Hydrolase</keyword>
<keyword evidence="7" id="KW-0961">Cell wall biogenesis/degradation</keyword>
<evidence type="ECO:0000313" key="11">
    <source>
        <dbReference type="EMBL" id="CAH2046420.1"/>
    </source>
</evidence>
<dbReference type="GO" id="GO:0071555">
    <property type="term" value="P:cell wall organization"/>
    <property type="evidence" value="ECO:0007669"/>
    <property type="project" value="UniProtKB-KW"/>
</dbReference>
<evidence type="ECO:0000256" key="2">
    <source>
        <dbReference type="ARBA" id="ARBA00008834"/>
    </source>
</evidence>
<feature type="signal peptide" evidence="10">
    <location>
        <begin position="1"/>
        <end position="19"/>
    </location>
</feature>
<reference evidence="11 12" key="1">
    <citation type="submission" date="2022-03" db="EMBL/GenBank/DDBJ databases">
        <authorList>
            <person name="Nunn A."/>
            <person name="Chopra R."/>
            <person name="Nunn A."/>
            <person name="Contreras Garrido A."/>
        </authorList>
    </citation>
    <scope>NUCLEOTIDE SEQUENCE [LARGE SCALE GENOMIC DNA]</scope>
</reference>
<dbReference type="PROSITE" id="PS00502">
    <property type="entry name" value="POLYGALACTURONASE"/>
    <property type="match status" value="1"/>
</dbReference>
<dbReference type="Pfam" id="PF00295">
    <property type="entry name" value="Glyco_hydro_28"/>
    <property type="match status" value="1"/>
</dbReference>
<evidence type="ECO:0000256" key="1">
    <source>
        <dbReference type="ARBA" id="ARBA00004191"/>
    </source>
</evidence>
<protein>
    <recommendedName>
        <fullName evidence="13">Polygalacturonase</fullName>
    </recommendedName>
</protein>
<feature type="chain" id="PRO_5043986963" description="Polygalacturonase" evidence="10">
    <location>
        <begin position="20"/>
        <end position="391"/>
    </location>
</feature>
<evidence type="ECO:0000256" key="10">
    <source>
        <dbReference type="SAM" id="SignalP"/>
    </source>
</evidence>
<dbReference type="InterPro" id="IPR000743">
    <property type="entry name" value="Glyco_hydro_28"/>
</dbReference>
<keyword evidence="3" id="KW-0134">Cell wall</keyword>
<dbReference type="InterPro" id="IPR012334">
    <property type="entry name" value="Pectin_lyas_fold"/>
</dbReference>
<keyword evidence="12" id="KW-1185">Reference proteome</keyword>
<dbReference type="EMBL" id="OU466858">
    <property type="protein sequence ID" value="CAH2046420.1"/>
    <property type="molecule type" value="Genomic_DNA"/>
</dbReference>
<dbReference type="GO" id="GO:0004650">
    <property type="term" value="F:polygalacturonase activity"/>
    <property type="evidence" value="ECO:0007669"/>
    <property type="project" value="InterPro"/>
</dbReference>
<evidence type="ECO:0000313" key="12">
    <source>
        <dbReference type="Proteomes" id="UP000836841"/>
    </source>
</evidence>
<dbReference type="Gene3D" id="2.160.20.10">
    <property type="entry name" value="Single-stranded right-handed beta-helix, Pectin lyase-like"/>
    <property type="match status" value="1"/>
</dbReference>
<comment type="subcellular location">
    <subcellularLocation>
        <location evidence="1">Secreted</location>
        <location evidence="1">Cell wall</location>
    </subcellularLocation>
</comment>
<evidence type="ECO:0008006" key="13">
    <source>
        <dbReference type="Google" id="ProtNLM"/>
    </source>
</evidence>
<dbReference type="SUPFAM" id="SSF51126">
    <property type="entry name" value="Pectin lyase-like"/>
    <property type="match status" value="1"/>
</dbReference>
<evidence type="ECO:0000256" key="5">
    <source>
        <dbReference type="ARBA" id="ARBA00022801"/>
    </source>
</evidence>
<evidence type="ECO:0000256" key="6">
    <source>
        <dbReference type="ARBA" id="ARBA00023295"/>
    </source>
</evidence>
<dbReference type="Proteomes" id="UP000836841">
    <property type="component" value="Chromosome 2"/>
</dbReference>
<evidence type="ECO:0000256" key="3">
    <source>
        <dbReference type="ARBA" id="ARBA00022512"/>
    </source>
</evidence>